<sequence>MPAELCPRCGAARTASGCYCSSDPSAETAVLPSMEGPPLVRPYVAAAPPEQPGSAGRAQDPFATRVMPPVAAPPVTAPPIVTGPVPRQPAAPPAPPVSPSAATALIPAQPGSMPTQVPAQVPPPPGHLPPVPGHAPAQPYAPQAHSAQPYPAQPHAGPGAEPVDVDQPWEDDRRPRGSDLGMFAFHEEDGQPPLSRSERRSQQQQAGKRRLVIVGAAVGLAAVGAGLALALNPAPADHSDRALPAPTDSGLPYPGPSVPTTDPSLSASPAPASSTRTSRPPTSKAPQPATTAPAAPATTAPSSSAPKPSPSASTPTAAPSPRDLRRGDQGQDVTLLQTQLVDAMYWAYDDSLVTGTFDKKTEQAVRYFQRLAAVSGEDGWCGPATRKALTNYT</sequence>
<protein>
    <recommendedName>
        <fullName evidence="2">Peptidoglycan binding-like domain-containing protein</fullName>
    </recommendedName>
</protein>
<feature type="region of interest" description="Disordered" evidence="1">
    <location>
        <begin position="78"/>
        <end position="208"/>
    </location>
</feature>
<feature type="domain" description="Peptidoglycan binding-like" evidence="2">
    <location>
        <begin position="329"/>
        <end position="389"/>
    </location>
</feature>
<dbReference type="Proteomes" id="UP001206483">
    <property type="component" value="Unassembled WGS sequence"/>
</dbReference>
<feature type="region of interest" description="Disordered" evidence="1">
    <location>
        <begin position="234"/>
        <end position="330"/>
    </location>
</feature>
<dbReference type="InterPro" id="IPR036366">
    <property type="entry name" value="PGBDSf"/>
</dbReference>
<feature type="compositionally biased region" description="Pro residues" evidence="1">
    <location>
        <begin position="120"/>
        <end position="133"/>
    </location>
</feature>
<dbReference type="InterPro" id="IPR002477">
    <property type="entry name" value="Peptidoglycan-bd-like"/>
</dbReference>
<gene>
    <name evidence="3" type="ORF">FHR36_003747</name>
</gene>
<evidence type="ECO:0000256" key="1">
    <source>
        <dbReference type="SAM" id="MobiDB-lite"/>
    </source>
</evidence>
<feature type="compositionally biased region" description="Low complexity" evidence="1">
    <location>
        <begin position="134"/>
        <end position="156"/>
    </location>
</feature>
<comment type="caution">
    <text evidence="3">The sequence shown here is derived from an EMBL/GenBank/DDBJ whole genome shotgun (WGS) entry which is preliminary data.</text>
</comment>
<dbReference type="Pfam" id="PF01471">
    <property type="entry name" value="PG_binding_1"/>
    <property type="match status" value="1"/>
</dbReference>
<dbReference type="InterPro" id="IPR036365">
    <property type="entry name" value="PGBD-like_sf"/>
</dbReference>
<feature type="compositionally biased region" description="Pro residues" evidence="1">
    <location>
        <begin position="86"/>
        <end position="98"/>
    </location>
</feature>
<evidence type="ECO:0000313" key="3">
    <source>
        <dbReference type="EMBL" id="MCP2310614.1"/>
    </source>
</evidence>
<name>A0ABT1IZP3_9ACTN</name>
<dbReference type="EMBL" id="JAMZDX010000003">
    <property type="protein sequence ID" value="MCP2310614.1"/>
    <property type="molecule type" value="Genomic_DNA"/>
</dbReference>
<feature type="region of interest" description="Disordered" evidence="1">
    <location>
        <begin position="41"/>
        <end position="61"/>
    </location>
</feature>
<proteinExistence type="predicted"/>
<feature type="compositionally biased region" description="Low complexity" evidence="1">
    <location>
        <begin position="259"/>
        <end position="321"/>
    </location>
</feature>
<organism evidence="3 4">
    <name type="scientific">Kitasatospora paracochleata</name>
    <dbReference type="NCBI Taxonomy" id="58354"/>
    <lineage>
        <taxon>Bacteria</taxon>
        <taxon>Bacillati</taxon>
        <taxon>Actinomycetota</taxon>
        <taxon>Actinomycetes</taxon>
        <taxon>Kitasatosporales</taxon>
        <taxon>Streptomycetaceae</taxon>
        <taxon>Kitasatospora</taxon>
    </lineage>
</organism>
<reference evidence="3 4" key="1">
    <citation type="submission" date="2022-06" db="EMBL/GenBank/DDBJ databases">
        <title>Sequencing the genomes of 1000 actinobacteria strains.</title>
        <authorList>
            <person name="Klenk H.-P."/>
        </authorList>
    </citation>
    <scope>NUCLEOTIDE SEQUENCE [LARGE SCALE GENOMIC DNA]</scope>
    <source>
        <strain evidence="3 4">DSM 41656</strain>
    </source>
</reference>
<dbReference type="PRINTS" id="PR01217">
    <property type="entry name" value="PRICHEXTENSN"/>
</dbReference>
<dbReference type="SUPFAM" id="SSF47090">
    <property type="entry name" value="PGBD-like"/>
    <property type="match status" value="1"/>
</dbReference>
<dbReference type="Gene3D" id="1.10.101.10">
    <property type="entry name" value="PGBD-like superfamily/PGBD"/>
    <property type="match status" value="1"/>
</dbReference>
<accession>A0ABT1IZP3</accession>
<keyword evidence="4" id="KW-1185">Reference proteome</keyword>
<evidence type="ECO:0000259" key="2">
    <source>
        <dbReference type="Pfam" id="PF01471"/>
    </source>
</evidence>
<dbReference type="RefSeq" id="WP_253798731.1">
    <property type="nucleotide sequence ID" value="NZ_BAAAUB010000085.1"/>
</dbReference>
<evidence type="ECO:0000313" key="4">
    <source>
        <dbReference type="Proteomes" id="UP001206483"/>
    </source>
</evidence>